<dbReference type="EMBL" id="ML769386">
    <property type="protein sequence ID" value="KAE9409947.1"/>
    <property type="molecule type" value="Genomic_DNA"/>
</dbReference>
<sequence length="250" mass="27723">MRLATFFDGHGGSKYPQFLSRTPINAVTLQLRSSLLLRIPPRKSFSDNFGTYHPHEVTSNSKGLRLRLEDYLLEFESELVIQASLSQISTLSRPPKHIPNPQYSLTDILQFTLQNVTTSMIDCILISALSSQEKSKAIQLQEDPSWLLSVPVQMTWSYKRTDLTPACKTRSRISLSEGTGGGAALAGIARALYMDVRWPSSSSQSLNFLRVLEFDNADGEADTDPENANAASTKSRLEISMLSLLKVIPS</sequence>
<reference evidence="1" key="1">
    <citation type="journal article" date="2019" name="Environ. Microbiol.">
        <title>Fungal ecological strategies reflected in gene transcription - a case study of two litter decomposers.</title>
        <authorList>
            <person name="Barbi F."/>
            <person name="Kohler A."/>
            <person name="Barry K."/>
            <person name="Baskaran P."/>
            <person name="Daum C."/>
            <person name="Fauchery L."/>
            <person name="Ihrmark K."/>
            <person name="Kuo A."/>
            <person name="LaButti K."/>
            <person name="Lipzen A."/>
            <person name="Morin E."/>
            <person name="Grigoriev I.V."/>
            <person name="Henrissat B."/>
            <person name="Lindahl B."/>
            <person name="Martin F."/>
        </authorList>
    </citation>
    <scope>NUCLEOTIDE SEQUENCE</scope>
    <source>
        <strain evidence="1">JB14</strain>
    </source>
</reference>
<protein>
    <submittedName>
        <fullName evidence="1">Uncharacterized protein</fullName>
    </submittedName>
</protein>
<keyword evidence="2" id="KW-1185">Reference proteome</keyword>
<organism evidence="1 2">
    <name type="scientific">Gymnopus androsaceus JB14</name>
    <dbReference type="NCBI Taxonomy" id="1447944"/>
    <lineage>
        <taxon>Eukaryota</taxon>
        <taxon>Fungi</taxon>
        <taxon>Dikarya</taxon>
        <taxon>Basidiomycota</taxon>
        <taxon>Agaricomycotina</taxon>
        <taxon>Agaricomycetes</taxon>
        <taxon>Agaricomycetidae</taxon>
        <taxon>Agaricales</taxon>
        <taxon>Marasmiineae</taxon>
        <taxon>Omphalotaceae</taxon>
        <taxon>Gymnopus</taxon>
    </lineage>
</organism>
<dbReference type="Proteomes" id="UP000799118">
    <property type="component" value="Unassembled WGS sequence"/>
</dbReference>
<gene>
    <name evidence="1" type="ORF">BT96DRAFT_931449</name>
</gene>
<accession>A0A6A4IM87</accession>
<dbReference type="AlphaFoldDB" id="A0A6A4IM87"/>
<name>A0A6A4IM87_9AGAR</name>
<proteinExistence type="predicted"/>
<evidence type="ECO:0000313" key="2">
    <source>
        <dbReference type="Proteomes" id="UP000799118"/>
    </source>
</evidence>
<evidence type="ECO:0000313" key="1">
    <source>
        <dbReference type="EMBL" id="KAE9409947.1"/>
    </source>
</evidence>